<dbReference type="EMBL" id="JABSTQ010007619">
    <property type="protein sequence ID" value="KAG0435449.1"/>
    <property type="molecule type" value="Genomic_DNA"/>
</dbReference>
<gene>
    <name evidence="1" type="ORF">HPB47_018476</name>
</gene>
<dbReference type="Proteomes" id="UP000805193">
    <property type="component" value="Unassembled WGS sequence"/>
</dbReference>
<proteinExistence type="predicted"/>
<organism evidence="1 2">
    <name type="scientific">Ixodes persulcatus</name>
    <name type="common">Taiga tick</name>
    <dbReference type="NCBI Taxonomy" id="34615"/>
    <lineage>
        <taxon>Eukaryota</taxon>
        <taxon>Metazoa</taxon>
        <taxon>Ecdysozoa</taxon>
        <taxon>Arthropoda</taxon>
        <taxon>Chelicerata</taxon>
        <taxon>Arachnida</taxon>
        <taxon>Acari</taxon>
        <taxon>Parasitiformes</taxon>
        <taxon>Ixodida</taxon>
        <taxon>Ixodoidea</taxon>
        <taxon>Ixodidae</taxon>
        <taxon>Ixodinae</taxon>
        <taxon>Ixodes</taxon>
    </lineage>
</organism>
<protein>
    <submittedName>
        <fullName evidence="1">Uncharacterized protein</fullName>
    </submittedName>
</protein>
<name>A0AC60QKT5_IXOPE</name>
<accession>A0AC60QKT5</accession>
<keyword evidence="2" id="KW-1185">Reference proteome</keyword>
<evidence type="ECO:0000313" key="1">
    <source>
        <dbReference type="EMBL" id="KAG0435449.1"/>
    </source>
</evidence>
<evidence type="ECO:0000313" key="2">
    <source>
        <dbReference type="Proteomes" id="UP000805193"/>
    </source>
</evidence>
<comment type="caution">
    <text evidence="1">The sequence shown here is derived from an EMBL/GenBank/DDBJ whole genome shotgun (WGS) entry which is preliminary data.</text>
</comment>
<reference evidence="1 2" key="1">
    <citation type="journal article" date="2020" name="Cell">
        <title>Large-Scale Comparative Analyses of Tick Genomes Elucidate Their Genetic Diversity and Vector Capacities.</title>
        <authorList>
            <consortium name="Tick Genome and Microbiome Consortium (TIGMIC)"/>
            <person name="Jia N."/>
            <person name="Wang J."/>
            <person name="Shi W."/>
            <person name="Du L."/>
            <person name="Sun Y."/>
            <person name="Zhan W."/>
            <person name="Jiang J.F."/>
            <person name="Wang Q."/>
            <person name="Zhang B."/>
            <person name="Ji P."/>
            <person name="Bell-Sakyi L."/>
            <person name="Cui X.M."/>
            <person name="Yuan T.T."/>
            <person name="Jiang B.G."/>
            <person name="Yang W.F."/>
            <person name="Lam T.T."/>
            <person name="Chang Q.C."/>
            <person name="Ding S.J."/>
            <person name="Wang X.J."/>
            <person name="Zhu J.G."/>
            <person name="Ruan X.D."/>
            <person name="Zhao L."/>
            <person name="Wei J.T."/>
            <person name="Ye R.Z."/>
            <person name="Que T.C."/>
            <person name="Du C.H."/>
            <person name="Zhou Y.H."/>
            <person name="Cheng J.X."/>
            <person name="Dai P.F."/>
            <person name="Guo W.B."/>
            <person name="Han X.H."/>
            <person name="Huang E.J."/>
            <person name="Li L.F."/>
            <person name="Wei W."/>
            <person name="Gao Y.C."/>
            <person name="Liu J.Z."/>
            <person name="Shao H.Z."/>
            <person name="Wang X."/>
            <person name="Wang C.C."/>
            <person name="Yang T.C."/>
            <person name="Huo Q.B."/>
            <person name="Li W."/>
            <person name="Chen H.Y."/>
            <person name="Chen S.E."/>
            <person name="Zhou L.G."/>
            <person name="Ni X.B."/>
            <person name="Tian J.H."/>
            <person name="Sheng Y."/>
            <person name="Liu T."/>
            <person name="Pan Y.S."/>
            <person name="Xia L.Y."/>
            <person name="Li J."/>
            <person name="Zhao F."/>
            <person name="Cao W.C."/>
        </authorList>
    </citation>
    <scope>NUCLEOTIDE SEQUENCE [LARGE SCALE GENOMIC DNA]</scope>
    <source>
        <strain evidence="1">Iper-2018</strain>
    </source>
</reference>
<sequence>MLDHQTTKTPAKQQHKMSFQLKQKLTICGEISAYKAPAGTGYAFLWNQALFSLAFANRRENM</sequence>